<accession>A0AAP4BV00</accession>
<evidence type="ECO:0000313" key="1">
    <source>
        <dbReference type="EMBL" id="MDK4326802.1"/>
    </source>
</evidence>
<dbReference type="EMBL" id="JASNVP010000009">
    <property type="protein sequence ID" value="MDK4326802.1"/>
    <property type="molecule type" value="Genomic_DNA"/>
</dbReference>
<gene>
    <name evidence="1" type="ORF">QPX54_09845</name>
</gene>
<dbReference type="AlphaFoldDB" id="A0AAP4BV00"/>
<proteinExistence type="predicted"/>
<dbReference type="RefSeq" id="WP_284589977.1">
    <property type="nucleotide sequence ID" value="NZ_JASNVP010000009.1"/>
</dbReference>
<comment type="caution">
    <text evidence="1">The sequence shown here is derived from an EMBL/GenBank/DDBJ whole genome shotgun (WGS) entry which is preliminary data.</text>
</comment>
<dbReference type="Proteomes" id="UP001226160">
    <property type="component" value="Unassembled WGS sequence"/>
</dbReference>
<protein>
    <submittedName>
        <fullName evidence="1">Uncharacterized protein</fullName>
    </submittedName>
</protein>
<reference evidence="1" key="1">
    <citation type="submission" date="2023-05" db="EMBL/GenBank/DDBJ databases">
        <title>Metabolic capabilities are highly conserved among human nasal-associated Corynebacterium species in pangenomic analyses.</title>
        <authorList>
            <person name="Tran T.H."/>
            <person name="Roberts A.Q."/>
            <person name="Escapa I.F."/>
            <person name="Gao W."/>
            <person name="Conlan S."/>
            <person name="Kong H."/>
            <person name="Segre J.A."/>
            <person name="Kelly M.S."/>
            <person name="Lemon K.P."/>
        </authorList>
    </citation>
    <scope>NUCLEOTIDE SEQUENCE</scope>
    <source>
        <strain evidence="1">KPL2654</strain>
    </source>
</reference>
<evidence type="ECO:0000313" key="2">
    <source>
        <dbReference type="Proteomes" id="UP001226160"/>
    </source>
</evidence>
<organism evidence="1 2">
    <name type="scientific">Corynebacterium propinquum</name>
    <dbReference type="NCBI Taxonomy" id="43769"/>
    <lineage>
        <taxon>Bacteria</taxon>
        <taxon>Bacillati</taxon>
        <taxon>Actinomycetota</taxon>
        <taxon>Actinomycetes</taxon>
        <taxon>Mycobacteriales</taxon>
        <taxon>Corynebacteriaceae</taxon>
        <taxon>Corynebacterium</taxon>
    </lineage>
</organism>
<sequence length="107" mass="11946">MINIDTTIDITSLDFTDAPHGFGTEYNGKIANIFTGEMTGFGDHGDLIIDYNLDFGRASLALNIGGTWYDSTSTQDWPVFDKCFGRAAWQEFLADFEQECQGELDDE</sequence>
<name>A0AAP4BV00_9CORY</name>